<accession>A0A096P8V4</accession>
<comment type="caution">
    <text evidence="5">The sequence shown here is derived from an EMBL/GenBank/DDBJ whole genome shotgun (WGS) entry which is preliminary data.</text>
</comment>
<evidence type="ECO:0000256" key="3">
    <source>
        <dbReference type="ARBA" id="ARBA00038020"/>
    </source>
</evidence>
<reference evidence="6" key="1">
    <citation type="journal article" date="2006" name="Proc. Natl. Acad. Sci. U.S.A.">
        <title>Genome analysis of the smallest free-living eukaryote Ostreococcus tauri unveils many unique features.</title>
        <authorList>
            <person name="Derelle E."/>
            <person name="Ferraz C."/>
            <person name="Rombauts S."/>
            <person name="Rouze P."/>
            <person name="Worden A.Z."/>
            <person name="Robbens S."/>
            <person name="Partensky F."/>
            <person name="Degroeve S."/>
            <person name="Echeynie S."/>
            <person name="Cooke R."/>
            <person name="Saeys Y."/>
            <person name="Wuyts J."/>
            <person name="Jabbari K."/>
            <person name="Bowler C."/>
            <person name="Panaud O."/>
            <person name="Piegu B."/>
            <person name="Ball S.G."/>
            <person name="Ral J.-P."/>
            <person name="Bouget F.-Y."/>
            <person name="Piganeau G."/>
            <person name="De Baets B."/>
            <person name="Picard A."/>
            <person name="Delseny M."/>
            <person name="Demaille J."/>
            <person name="Van de Peer Y."/>
            <person name="Moreau H."/>
        </authorList>
    </citation>
    <scope>NUCLEOTIDE SEQUENCE [LARGE SCALE GENOMIC DNA]</scope>
    <source>
        <strain evidence="6">OTTH 0595 / CCAP 157/2 / RCC745</strain>
    </source>
</reference>
<evidence type="ECO:0000313" key="5">
    <source>
        <dbReference type="EMBL" id="CEG00655.1"/>
    </source>
</evidence>
<dbReference type="Gene3D" id="3.40.525.10">
    <property type="entry name" value="CRAL-TRIO lipid binding domain"/>
    <property type="match status" value="1"/>
</dbReference>
<comment type="similarity">
    <text evidence="3">Belongs to the SFH family.</text>
</comment>
<sequence length="160" mass="18131">MTVAEILRHRIQVMETLEYMKSRSQCAHRVYKHVCFIDLDGVTLSYFTGEVKKFMTELVKLLTHRYTDSLHLMYLVNTPVIFRVIWSVLAPLLSTTTKSKIFMFGVGPNQSRKLAKQLAKHGISNSAAPRCAGGASEGVRMDAYIKDAIELRKRLVVAVK</sequence>
<dbReference type="AlphaFoldDB" id="A0A096P8V4"/>
<dbReference type="KEGG" id="ota:OT_ostta17g02365"/>
<dbReference type="SUPFAM" id="SSF52087">
    <property type="entry name" value="CRAL/TRIO domain"/>
    <property type="match status" value="1"/>
</dbReference>
<dbReference type="PANTHER" id="PTHR45657">
    <property type="entry name" value="CRAL-TRIO DOMAIN-CONTAINING PROTEIN YKL091C-RELATED"/>
    <property type="match status" value="1"/>
</dbReference>
<dbReference type="InParanoid" id="A0A096P8V4"/>
<dbReference type="InterPro" id="IPR051026">
    <property type="entry name" value="PI/PC_transfer"/>
</dbReference>
<dbReference type="GO" id="GO:0005886">
    <property type="term" value="C:plasma membrane"/>
    <property type="evidence" value="ECO:0007669"/>
    <property type="project" value="UniProtKB-SubCell"/>
</dbReference>
<dbReference type="InterPro" id="IPR001251">
    <property type="entry name" value="CRAL-TRIO_dom"/>
</dbReference>
<dbReference type="GO" id="GO:0000139">
    <property type="term" value="C:Golgi membrane"/>
    <property type="evidence" value="ECO:0007669"/>
    <property type="project" value="UniProtKB-SubCell"/>
</dbReference>
<dbReference type="OrthoDB" id="1434354at2759"/>
<dbReference type="PROSITE" id="PS50191">
    <property type="entry name" value="CRAL_TRIO"/>
    <property type="match status" value="1"/>
</dbReference>
<evidence type="ECO:0000313" key="6">
    <source>
        <dbReference type="Proteomes" id="UP000009170"/>
    </source>
</evidence>
<evidence type="ECO:0000259" key="4">
    <source>
        <dbReference type="PROSITE" id="PS50191"/>
    </source>
</evidence>
<dbReference type="PANTHER" id="PTHR45657:SF1">
    <property type="entry name" value="CRAL-TRIO DOMAIN-CONTAINING PROTEIN YKL091C-RELATED"/>
    <property type="match status" value="1"/>
</dbReference>
<evidence type="ECO:0000256" key="2">
    <source>
        <dbReference type="ARBA" id="ARBA00004395"/>
    </source>
</evidence>
<keyword evidence="6" id="KW-1185">Reference proteome</keyword>
<protein>
    <submittedName>
        <fullName evidence="5">CRAL-TRIO domain</fullName>
    </submittedName>
</protein>
<dbReference type="Pfam" id="PF00650">
    <property type="entry name" value="CRAL_TRIO"/>
    <property type="match status" value="1"/>
</dbReference>
<dbReference type="InterPro" id="IPR036865">
    <property type="entry name" value="CRAL-TRIO_dom_sf"/>
</dbReference>
<reference evidence="5 6" key="2">
    <citation type="journal article" date="2014" name="BMC Genomics">
        <title>An improved genome of the model marine alga Ostreococcus tauri unfolds by assessing Illumina de novo assemblies.</title>
        <authorList>
            <person name="Blanc-Mathieu R."/>
            <person name="Verhelst B."/>
            <person name="Derelle E."/>
            <person name="Rombauts S."/>
            <person name="Bouget F.Y."/>
            <person name="Carre I."/>
            <person name="Chateau A."/>
            <person name="Eyre-Walker A."/>
            <person name="Grimsley N."/>
            <person name="Moreau H."/>
            <person name="Piegu B."/>
            <person name="Rivals E."/>
            <person name="Schackwitz W."/>
            <person name="Van de Peer Y."/>
            <person name="Piganeau G."/>
        </authorList>
    </citation>
    <scope>NUCLEOTIDE SEQUENCE [LARGE SCALE GENOMIC DNA]</scope>
    <source>
        <strain evidence="6">OTTH 0595 / CCAP 157/2 / RCC745</strain>
    </source>
</reference>
<dbReference type="RefSeq" id="XP_022840504.1">
    <property type="nucleotide sequence ID" value="XM_022984881.1"/>
</dbReference>
<dbReference type="GeneID" id="34946531"/>
<dbReference type="EMBL" id="CAID01000017">
    <property type="protein sequence ID" value="CEG00655.1"/>
    <property type="molecule type" value="Genomic_DNA"/>
</dbReference>
<gene>
    <name evidence="5" type="ORF">OT_ostta17g02365</name>
</gene>
<name>A0A096P8V4_OSTTA</name>
<dbReference type="Proteomes" id="UP000009170">
    <property type="component" value="Unassembled WGS sequence"/>
</dbReference>
<organism evidence="5 6">
    <name type="scientific">Ostreococcus tauri</name>
    <name type="common">Marine green alga</name>
    <dbReference type="NCBI Taxonomy" id="70448"/>
    <lineage>
        <taxon>Eukaryota</taxon>
        <taxon>Viridiplantae</taxon>
        <taxon>Chlorophyta</taxon>
        <taxon>Mamiellophyceae</taxon>
        <taxon>Mamiellales</taxon>
        <taxon>Bathycoccaceae</taxon>
        <taxon>Ostreococcus</taxon>
    </lineage>
</organism>
<comment type="subcellular location">
    <subcellularLocation>
        <location evidence="1">Cell membrane</location>
        <topology evidence="1">Peripheral membrane protein</topology>
    </subcellularLocation>
    <subcellularLocation>
        <location evidence="2">Golgi apparatus membrane</location>
        <topology evidence="2">Peripheral membrane protein</topology>
    </subcellularLocation>
</comment>
<proteinExistence type="inferred from homology"/>
<evidence type="ECO:0000256" key="1">
    <source>
        <dbReference type="ARBA" id="ARBA00004202"/>
    </source>
</evidence>
<dbReference type="CDD" id="cd00170">
    <property type="entry name" value="SEC14"/>
    <property type="match status" value="1"/>
</dbReference>
<feature type="domain" description="CRAL-TRIO" evidence="4">
    <location>
        <begin position="1"/>
        <end position="140"/>
    </location>
</feature>